<feature type="domain" description="STAS" evidence="7">
    <location>
        <begin position="695"/>
        <end position="814"/>
    </location>
</feature>
<feature type="transmembrane region" description="Helical" evidence="6">
    <location>
        <begin position="381"/>
        <end position="406"/>
    </location>
</feature>
<dbReference type="RefSeq" id="XP_020431257.1">
    <property type="nucleotide sequence ID" value="XM_020578793.1"/>
</dbReference>
<feature type="compositionally biased region" description="Polar residues" evidence="5">
    <location>
        <begin position="22"/>
        <end position="32"/>
    </location>
</feature>
<reference evidence="8 9" key="1">
    <citation type="journal article" date="2011" name="Genome Res.">
        <title>Phylogeny-wide analysis of social amoeba genomes highlights ancient origins for complex intercellular communication.</title>
        <authorList>
            <person name="Heidel A.J."/>
            <person name="Lawal H.M."/>
            <person name="Felder M."/>
            <person name="Schilde C."/>
            <person name="Helps N.R."/>
            <person name="Tunggal B."/>
            <person name="Rivero F."/>
            <person name="John U."/>
            <person name="Schleicher M."/>
            <person name="Eichinger L."/>
            <person name="Platzer M."/>
            <person name="Noegel A.A."/>
            <person name="Schaap P."/>
            <person name="Gloeckner G."/>
        </authorList>
    </citation>
    <scope>NUCLEOTIDE SEQUENCE [LARGE SCALE GENOMIC DNA]</scope>
    <source>
        <strain evidence="9">ATCC 26659 / Pp 5 / PN500</strain>
    </source>
</reference>
<evidence type="ECO:0000313" key="9">
    <source>
        <dbReference type="Proteomes" id="UP000001396"/>
    </source>
</evidence>
<dbReference type="STRING" id="670386.D3BHF8"/>
<accession>D3BHF8</accession>
<comment type="caution">
    <text evidence="8">The sequence shown here is derived from an EMBL/GenBank/DDBJ whole genome shotgun (WGS) entry which is preliminary data.</text>
</comment>
<dbReference type="Pfam" id="PF01740">
    <property type="entry name" value="STAS"/>
    <property type="match status" value="1"/>
</dbReference>
<keyword evidence="2 6" id="KW-0812">Transmembrane</keyword>
<comment type="subcellular location">
    <subcellularLocation>
        <location evidence="1">Membrane</location>
        <topology evidence="1">Multi-pass membrane protein</topology>
    </subcellularLocation>
</comment>
<feature type="transmembrane region" description="Helical" evidence="6">
    <location>
        <begin position="287"/>
        <end position="313"/>
    </location>
</feature>
<dbReference type="GeneID" id="31363440"/>
<evidence type="ECO:0000256" key="5">
    <source>
        <dbReference type="SAM" id="MobiDB-lite"/>
    </source>
</evidence>
<dbReference type="EMBL" id="ADBJ01000036">
    <property type="protein sequence ID" value="EFA79135.1"/>
    <property type="molecule type" value="Genomic_DNA"/>
</dbReference>
<dbReference type="PANTHER" id="PTHR11814">
    <property type="entry name" value="SULFATE TRANSPORTER"/>
    <property type="match status" value="1"/>
</dbReference>
<keyword evidence="9" id="KW-1185">Reference proteome</keyword>
<evidence type="ECO:0000259" key="7">
    <source>
        <dbReference type="PROSITE" id="PS50801"/>
    </source>
</evidence>
<dbReference type="InterPro" id="IPR036513">
    <property type="entry name" value="STAS_dom_sf"/>
</dbReference>
<evidence type="ECO:0000256" key="3">
    <source>
        <dbReference type="ARBA" id="ARBA00022989"/>
    </source>
</evidence>
<dbReference type="PROSITE" id="PS50801">
    <property type="entry name" value="STAS"/>
    <property type="match status" value="1"/>
</dbReference>
<feature type="transmembrane region" description="Helical" evidence="6">
    <location>
        <begin position="640"/>
        <end position="671"/>
    </location>
</feature>
<dbReference type="OMA" id="YHLARIT"/>
<dbReference type="CDD" id="cd07042">
    <property type="entry name" value="STAS_SulP_like_sulfate_transporter"/>
    <property type="match status" value="1"/>
</dbReference>
<dbReference type="AlphaFoldDB" id="D3BHF8"/>
<feature type="region of interest" description="Disordered" evidence="5">
    <location>
        <begin position="1"/>
        <end position="32"/>
    </location>
</feature>
<dbReference type="InterPro" id="IPR011547">
    <property type="entry name" value="SLC26A/SulP_dom"/>
</dbReference>
<evidence type="ECO:0000256" key="4">
    <source>
        <dbReference type="ARBA" id="ARBA00023136"/>
    </source>
</evidence>
<dbReference type="Pfam" id="PF00916">
    <property type="entry name" value="Sulfate_transp"/>
    <property type="match status" value="1"/>
</dbReference>
<dbReference type="InterPro" id="IPR001902">
    <property type="entry name" value="SLC26A/SulP_fam"/>
</dbReference>
<feature type="transmembrane region" description="Helical" evidence="6">
    <location>
        <begin position="350"/>
        <end position="374"/>
    </location>
</feature>
<proteinExistence type="predicted"/>
<dbReference type="NCBIfam" id="TIGR00815">
    <property type="entry name" value="sulP"/>
    <property type="match status" value="1"/>
</dbReference>
<feature type="transmembrane region" description="Helical" evidence="6">
    <location>
        <begin position="320"/>
        <end position="338"/>
    </location>
</feature>
<organism evidence="8 9">
    <name type="scientific">Heterostelium pallidum (strain ATCC 26659 / Pp 5 / PN500)</name>
    <name type="common">Cellular slime mold</name>
    <name type="synonym">Polysphondylium pallidum</name>
    <dbReference type="NCBI Taxonomy" id="670386"/>
    <lineage>
        <taxon>Eukaryota</taxon>
        <taxon>Amoebozoa</taxon>
        <taxon>Evosea</taxon>
        <taxon>Eumycetozoa</taxon>
        <taxon>Dictyostelia</taxon>
        <taxon>Acytosteliales</taxon>
        <taxon>Acytosteliaceae</taxon>
        <taxon>Heterostelium</taxon>
    </lineage>
</organism>
<feature type="transmembrane region" description="Helical" evidence="6">
    <location>
        <begin position="583"/>
        <end position="604"/>
    </location>
</feature>
<dbReference type="SUPFAM" id="SSF52091">
    <property type="entry name" value="SpoIIaa-like"/>
    <property type="match status" value="1"/>
</dbReference>
<dbReference type="GO" id="GO:0016020">
    <property type="term" value="C:membrane"/>
    <property type="evidence" value="ECO:0007669"/>
    <property type="project" value="UniProtKB-SubCell"/>
</dbReference>
<evidence type="ECO:0000256" key="6">
    <source>
        <dbReference type="SAM" id="Phobius"/>
    </source>
</evidence>
<sequence>MGGPPFQNNNNSNSDDNKGNGQSTDTNDSILISSDDFSRSNLESNDLISNKDGVISPETIVFEDRNYGMTSPLVSPNLNEGISHTPQYTRYLEIVEKATGYISKALDLVEHRTPEQRKEWEEHNTEFYTRLYEKSNGEDMEEIKSNLYQTWAHEIEEKFVKYAGFEGYEIFKYLRMSYQVLYDSDRKIKETKITPKVTIRHKEKYDFDAPSSSPDLPKPKSRNISDRLKYAAQKMTKFLKTKGLIVKKFLRRKFTLIDLITTYKKEYLQNDISVGISSGTMIIPQSMAYAFLAGLPPIQGLYTAFIPAAIYCLFGSSRHLAVGPLALMSIMVGAAVQGQEPKDNDQYISYANLLALMVGVNYLLMGFLQLGYLINFLSRPVLSGFTSAAAIIIILSQANSLFGIKGDNQPYAWKYFYEIAKGLPETQWIAVVMAIGCFTLLYVFKNYFKTIPKTTIPVPAPLILVVLGLIISFFADFEGRGLALVKEIPSSLPFPFGSWQSISFDVALSLYKEALVIPVIGLIETVSAAKAAANKCKYDISMGNELTALGMANLFSWVFQGYPCAGAFGRTSLHMSSGAKTQLTTIVSVVVVGLTLLFLTPVFYYLPKVVLAAIVIFAVSQLIDLEEVQNLWRINKIDMLLLLVAFWTTIVLGVQPGIAVSVILSLVLVIYQSSRPNCYIVGRIPGTTTYNDIDLYPEAITENNVVVFRFDAPIIFCNSYYLRKQLKKIYKNEDDTKNANVSAIVLDCSSVTNIDSTGVKYLKELIRELVDLKIPMCFADVRPNVVELLKLSGVYRDLGGDHFFVKVHEAVVIAPKLTIRPIVEPKAGLKLNCFKKRPDGVYTELY</sequence>
<dbReference type="InterPro" id="IPR002645">
    <property type="entry name" value="STAS_dom"/>
</dbReference>
<keyword evidence="3 6" id="KW-1133">Transmembrane helix</keyword>
<feature type="transmembrane region" description="Helical" evidence="6">
    <location>
        <begin position="426"/>
        <end position="444"/>
    </location>
</feature>
<evidence type="ECO:0000256" key="2">
    <source>
        <dbReference type="ARBA" id="ARBA00022692"/>
    </source>
</evidence>
<dbReference type="GO" id="GO:0055085">
    <property type="term" value="P:transmembrane transport"/>
    <property type="evidence" value="ECO:0007669"/>
    <property type="project" value="InterPro"/>
</dbReference>
<name>D3BHF8_HETP5</name>
<dbReference type="Proteomes" id="UP000001396">
    <property type="component" value="Unassembled WGS sequence"/>
</dbReference>
<evidence type="ECO:0000256" key="1">
    <source>
        <dbReference type="ARBA" id="ARBA00004141"/>
    </source>
</evidence>
<feature type="transmembrane region" description="Helical" evidence="6">
    <location>
        <begin position="456"/>
        <end position="475"/>
    </location>
</feature>
<gene>
    <name evidence="8" type="ORF">PPL_07960</name>
</gene>
<feature type="transmembrane region" description="Helical" evidence="6">
    <location>
        <begin position="514"/>
        <end position="533"/>
    </location>
</feature>
<dbReference type="InParanoid" id="D3BHF8"/>
<dbReference type="Gene3D" id="3.30.750.24">
    <property type="entry name" value="STAS domain"/>
    <property type="match status" value="1"/>
</dbReference>
<keyword evidence="4 6" id="KW-0472">Membrane</keyword>
<evidence type="ECO:0000313" key="8">
    <source>
        <dbReference type="EMBL" id="EFA79135.1"/>
    </source>
</evidence>
<protein>
    <recommendedName>
        <fullName evidence="7">STAS domain-containing protein</fullName>
    </recommendedName>
</protein>